<dbReference type="Proteomes" id="UP000626148">
    <property type="component" value="Unassembled WGS sequence"/>
</dbReference>
<evidence type="ECO:0000259" key="1">
    <source>
        <dbReference type="Pfam" id="PF01272"/>
    </source>
</evidence>
<accession>A0A918K1H7</accession>
<dbReference type="Pfam" id="PF01272">
    <property type="entry name" value="GreA_GreB"/>
    <property type="match status" value="1"/>
</dbReference>
<evidence type="ECO:0000313" key="2">
    <source>
        <dbReference type="EMBL" id="GGX41834.1"/>
    </source>
</evidence>
<dbReference type="Gene3D" id="3.10.50.30">
    <property type="entry name" value="Transcription elongation factor, GreA/GreB, C-terminal domain"/>
    <property type="match status" value="1"/>
</dbReference>
<keyword evidence="3" id="KW-1185">Reference proteome</keyword>
<dbReference type="GO" id="GO:0003677">
    <property type="term" value="F:DNA binding"/>
    <property type="evidence" value="ECO:0007669"/>
    <property type="project" value="InterPro"/>
</dbReference>
<dbReference type="InterPro" id="IPR001437">
    <property type="entry name" value="Tscrpt_elong_fac_GreA/B_C"/>
</dbReference>
<name>A0A918K1H7_9GAMM</name>
<dbReference type="SUPFAM" id="SSF54534">
    <property type="entry name" value="FKBP-like"/>
    <property type="match status" value="1"/>
</dbReference>
<dbReference type="EMBL" id="BMXR01000001">
    <property type="protein sequence ID" value="GGX41834.1"/>
    <property type="molecule type" value="Genomic_DNA"/>
</dbReference>
<reference evidence="2" key="2">
    <citation type="submission" date="2020-09" db="EMBL/GenBank/DDBJ databases">
        <authorList>
            <person name="Sun Q."/>
            <person name="Kim S."/>
        </authorList>
    </citation>
    <scope>NUCLEOTIDE SEQUENCE</scope>
    <source>
        <strain evidence="2">KCTC 22169</strain>
    </source>
</reference>
<dbReference type="PROSITE" id="PS00830">
    <property type="entry name" value="GREAB_2"/>
    <property type="match status" value="1"/>
</dbReference>
<feature type="domain" description="Transcription elongation factor GreA/GreB C-terminal" evidence="1">
    <location>
        <begin position="51"/>
        <end position="120"/>
    </location>
</feature>
<comment type="caution">
    <text evidence="2">The sequence shown here is derived from an EMBL/GenBank/DDBJ whole genome shotgun (WGS) entry which is preliminary data.</text>
</comment>
<dbReference type="GO" id="GO:0032784">
    <property type="term" value="P:regulation of DNA-templated transcription elongation"/>
    <property type="evidence" value="ECO:0007669"/>
    <property type="project" value="InterPro"/>
</dbReference>
<proteinExistence type="predicted"/>
<reference evidence="2" key="1">
    <citation type="journal article" date="2014" name="Int. J. Syst. Evol. Microbiol.">
        <title>Complete genome sequence of Corynebacterium casei LMG S-19264T (=DSM 44701T), isolated from a smear-ripened cheese.</title>
        <authorList>
            <consortium name="US DOE Joint Genome Institute (JGI-PGF)"/>
            <person name="Walter F."/>
            <person name="Albersmeier A."/>
            <person name="Kalinowski J."/>
            <person name="Ruckert C."/>
        </authorList>
    </citation>
    <scope>NUCLEOTIDE SEQUENCE</scope>
    <source>
        <strain evidence="2">KCTC 22169</strain>
    </source>
</reference>
<dbReference type="InterPro" id="IPR018151">
    <property type="entry name" value="TF_GreA/GreB_CS"/>
</dbReference>
<sequence length="122" mass="13706">MSTKSVIGTSKWYQFMRRAGYTSTVHALARPYELMATFEMMETYGLKSPLRVGVGSTVQVRILDTDEHIVATLTNDLASTEMPFLSVFSPMGAALLGKREGETFRVRVFRNSIQCSVLRVFD</sequence>
<evidence type="ECO:0000313" key="3">
    <source>
        <dbReference type="Proteomes" id="UP000626148"/>
    </source>
</evidence>
<protein>
    <recommendedName>
        <fullName evidence="1">Transcription elongation factor GreA/GreB C-terminal domain-containing protein</fullName>
    </recommendedName>
</protein>
<dbReference type="InterPro" id="IPR036953">
    <property type="entry name" value="GreA/GreB_C_sf"/>
</dbReference>
<gene>
    <name evidence="2" type="ORF">GCM10007392_05940</name>
</gene>
<organism evidence="2 3">
    <name type="scientific">Saccharospirillum salsuginis</name>
    <dbReference type="NCBI Taxonomy" id="418750"/>
    <lineage>
        <taxon>Bacteria</taxon>
        <taxon>Pseudomonadati</taxon>
        <taxon>Pseudomonadota</taxon>
        <taxon>Gammaproteobacteria</taxon>
        <taxon>Oceanospirillales</taxon>
        <taxon>Saccharospirillaceae</taxon>
        <taxon>Saccharospirillum</taxon>
    </lineage>
</organism>
<dbReference type="AlphaFoldDB" id="A0A918K1H7"/>
<dbReference type="RefSeq" id="WP_189606979.1">
    <property type="nucleotide sequence ID" value="NZ_BMXR01000001.1"/>
</dbReference>